<name>A0A1G8GFG7_9CLOT</name>
<comment type="catalytic activity">
    <reaction evidence="3 4">
        <text>[thioredoxin]-disulfide + L-methionine + H2O = L-methionine (S)-S-oxide + [thioredoxin]-dithiol</text>
        <dbReference type="Rhea" id="RHEA:19993"/>
        <dbReference type="Rhea" id="RHEA-COMP:10698"/>
        <dbReference type="Rhea" id="RHEA-COMP:10700"/>
        <dbReference type="ChEBI" id="CHEBI:15377"/>
        <dbReference type="ChEBI" id="CHEBI:29950"/>
        <dbReference type="ChEBI" id="CHEBI:50058"/>
        <dbReference type="ChEBI" id="CHEBI:57844"/>
        <dbReference type="ChEBI" id="CHEBI:58772"/>
        <dbReference type="EC" id="1.8.4.11"/>
    </reaction>
</comment>
<dbReference type="RefSeq" id="WP_031573045.1">
    <property type="nucleotide sequence ID" value="NZ_DAMANS010000006.1"/>
</dbReference>
<dbReference type="PANTHER" id="PTHR42799:SF2">
    <property type="entry name" value="MITOCHONDRIAL PEPTIDE METHIONINE SULFOXIDE REDUCTASE"/>
    <property type="match status" value="1"/>
</dbReference>
<sequence>MREIALAGGCFWGVDEFFSRKEGILTTKSGYSNGHKMSPTYEEVCTGTTGHAETVYITYDENITDLETILTKFFKVIDPTSLNRQGNDVGTQYRTGIYFIHPEDELKAAEFIAKMQPKYANPIVVEVEALSNFFDAEEYHQDYLKKNPRGYCHIDLSIE</sequence>
<dbReference type="NCBIfam" id="TIGR00401">
    <property type="entry name" value="msrA"/>
    <property type="match status" value="1"/>
</dbReference>
<dbReference type="SUPFAM" id="SSF55068">
    <property type="entry name" value="Peptide methionine sulfoxide reductase"/>
    <property type="match status" value="1"/>
</dbReference>
<evidence type="ECO:0000256" key="2">
    <source>
        <dbReference type="ARBA" id="ARBA00047806"/>
    </source>
</evidence>
<dbReference type="AlphaFoldDB" id="A0A1G8GFG7"/>
<comment type="catalytic activity">
    <reaction evidence="2 4">
        <text>L-methionyl-[protein] + [thioredoxin]-disulfide + H2O = L-methionyl-(S)-S-oxide-[protein] + [thioredoxin]-dithiol</text>
        <dbReference type="Rhea" id="RHEA:14217"/>
        <dbReference type="Rhea" id="RHEA-COMP:10698"/>
        <dbReference type="Rhea" id="RHEA-COMP:10700"/>
        <dbReference type="Rhea" id="RHEA-COMP:12313"/>
        <dbReference type="Rhea" id="RHEA-COMP:12315"/>
        <dbReference type="ChEBI" id="CHEBI:15377"/>
        <dbReference type="ChEBI" id="CHEBI:16044"/>
        <dbReference type="ChEBI" id="CHEBI:29950"/>
        <dbReference type="ChEBI" id="CHEBI:44120"/>
        <dbReference type="ChEBI" id="CHEBI:50058"/>
        <dbReference type="EC" id="1.8.4.11"/>
    </reaction>
</comment>
<evidence type="ECO:0000313" key="7">
    <source>
        <dbReference type="Proteomes" id="UP000183255"/>
    </source>
</evidence>
<evidence type="ECO:0000256" key="4">
    <source>
        <dbReference type="HAMAP-Rule" id="MF_01401"/>
    </source>
</evidence>
<gene>
    <name evidence="4" type="primary">msrA</name>
    <name evidence="6" type="ORF">SAMN05421804_101246</name>
</gene>
<dbReference type="Proteomes" id="UP000183255">
    <property type="component" value="Unassembled WGS sequence"/>
</dbReference>
<dbReference type="HAMAP" id="MF_01401">
    <property type="entry name" value="MsrA"/>
    <property type="match status" value="1"/>
</dbReference>
<dbReference type="InterPro" id="IPR036509">
    <property type="entry name" value="Met_Sox_Rdtase_MsrA_sf"/>
</dbReference>
<proteinExistence type="inferred from homology"/>
<dbReference type="GO" id="GO:0034599">
    <property type="term" value="P:cellular response to oxidative stress"/>
    <property type="evidence" value="ECO:0007669"/>
    <property type="project" value="TreeGrafter"/>
</dbReference>
<dbReference type="PANTHER" id="PTHR42799">
    <property type="entry name" value="MITOCHONDRIAL PEPTIDE METHIONINE SULFOXIDE REDUCTASE"/>
    <property type="match status" value="1"/>
</dbReference>
<accession>A0A1G8GFG7</accession>
<reference evidence="6 7" key="1">
    <citation type="submission" date="2016-10" db="EMBL/GenBank/DDBJ databases">
        <authorList>
            <person name="de Groot N.N."/>
        </authorList>
    </citation>
    <scope>NUCLEOTIDE SEQUENCE [LARGE SCALE GENOMIC DNA]</scope>
    <source>
        <strain evidence="6 7">CGMCC 1.5058</strain>
    </source>
</reference>
<evidence type="ECO:0000313" key="6">
    <source>
        <dbReference type="EMBL" id="SDH93144.1"/>
    </source>
</evidence>
<dbReference type="GO" id="GO:0033744">
    <property type="term" value="F:L-methionine:thioredoxin-disulfide S-oxidoreductase activity"/>
    <property type="evidence" value="ECO:0007669"/>
    <property type="project" value="RHEA"/>
</dbReference>
<dbReference type="InterPro" id="IPR002569">
    <property type="entry name" value="Met_Sox_Rdtase_MsrA_dom"/>
</dbReference>
<comment type="function">
    <text evidence="4">Has an important function as a repair enzyme for proteins that have been inactivated by oxidation. Catalyzes the reversible oxidation-reduction of methionine sulfoxide in proteins to methionine.</text>
</comment>
<dbReference type="InterPro" id="IPR050162">
    <property type="entry name" value="MsrA_MetSO_reductase"/>
</dbReference>
<evidence type="ECO:0000256" key="1">
    <source>
        <dbReference type="ARBA" id="ARBA00023002"/>
    </source>
</evidence>
<evidence type="ECO:0000256" key="3">
    <source>
        <dbReference type="ARBA" id="ARBA00048782"/>
    </source>
</evidence>
<organism evidence="6 7">
    <name type="scientific">Proteiniclasticum ruminis</name>
    <dbReference type="NCBI Taxonomy" id="398199"/>
    <lineage>
        <taxon>Bacteria</taxon>
        <taxon>Bacillati</taxon>
        <taxon>Bacillota</taxon>
        <taxon>Clostridia</taxon>
        <taxon>Eubacteriales</taxon>
        <taxon>Clostridiaceae</taxon>
        <taxon>Proteiniclasticum</taxon>
    </lineage>
</organism>
<dbReference type="EC" id="1.8.4.11" evidence="4"/>
<feature type="active site" evidence="4">
    <location>
        <position position="10"/>
    </location>
</feature>
<dbReference type="EMBL" id="FNDZ01000001">
    <property type="protein sequence ID" value="SDH93144.1"/>
    <property type="molecule type" value="Genomic_DNA"/>
</dbReference>
<dbReference type="GO" id="GO:0008113">
    <property type="term" value="F:peptide-methionine (S)-S-oxide reductase activity"/>
    <property type="evidence" value="ECO:0007669"/>
    <property type="project" value="UniProtKB-UniRule"/>
</dbReference>
<dbReference type="Gene3D" id="3.30.1060.10">
    <property type="entry name" value="Peptide methionine sulphoxide reductase MsrA"/>
    <property type="match status" value="1"/>
</dbReference>
<feature type="domain" description="Peptide methionine sulphoxide reductase MsrA" evidence="5">
    <location>
        <begin position="4"/>
        <end position="153"/>
    </location>
</feature>
<keyword evidence="1 4" id="KW-0560">Oxidoreductase</keyword>
<protein>
    <recommendedName>
        <fullName evidence="4">Peptide methionine sulfoxide reductase MsrA</fullName>
        <shortName evidence="4">Protein-methionine-S-oxide reductase</shortName>
        <ecNumber evidence="4">1.8.4.11</ecNumber>
    </recommendedName>
    <alternativeName>
        <fullName evidence="4">Peptide-methionine (S)-S-oxide reductase</fullName>
        <shortName evidence="4">Peptide Met(O) reductase</shortName>
    </alternativeName>
</protein>
<comment type="similarity">
    <text evidence="4">Belongs to the MsrA Met sulfoxide reductase family.</text>
</comment>
<dbReference type="GO" id="GO:0005737">
    <property type="term" value="C:cytoplasm"/>
    <property type="evidence" value="ECO:0007669"/>
    <property type="project" value="TreeGrafter"/>
</dbReference>
<evidence type="ECO:0000259" key="5">
    <source>
        <dbReference type="Pfam" id="PF01625"/>
    </source>
</evidence>
<dbReference type="Pfam" id="PF01625">
    <property type="entry name" value="PMSR"/>
    <property type="match status" value="1"/>
</dbReference>